<protein>
    <recommendedName>
        <fullName evidence="4">Protein kinase domain-containing protein</fullName>
    </recommendedName>
</protein>
<sequence length="161" mass="18744">MLTQKYEDATASWTTSSTRNNNIPQIQEPGPGARYLSITPANEAAVRGIRIYIKVNPKTGQRHSMPELRALRSKSRLKVTDLSIKHWRTDKNYHKKFKHEEQIGNGARSRVFRTYDPTNDKMFAVKEIYSRNENDENSFIYVFSNLRKAAHNHRLVQPIGW</sequence>
<gene>
    <name evidence="2" type="ORF">PCON_12799</name>
</gene>
<dbReference type="EMBL" id="HF935789">
    <property type="protein sequence ID" value="CCX13206.1"/>
    <property type="molecule type" value="Genomic_DNA"/>
</dbReference>
<keyword evidence="3" id="KW-1185">Reference proteome</keyword>
<evidence type="ECO:0000313" key="3">
    <source>
        <dbReference type="Proteomes" id="UP000018144"/>
    </source>
</evidence>
<organism evidence="2 3">
    <name type="scientific">Pyronema omphalodes (strain CBS 100304)</name>
    <name type="common">Pyronema confluens</name>
    <dbReference type="NCBI Taxonomy" id="1076935"/>
    <lineage>
        <taxon>Eukaryota</taxon>
        <taxon>Fungi</taxon>
        <taxon>Dikarya</taxon>
        <taxon>Ascomycota</taxon>
        <taxon>Pezizomycotina</taxon>
        <taxon>Pezizomycetes</taxon>
        <taxon>Pezizales</taxon>
        <taxon>Pyronemataceae</taxon>
        <taxon>Pyronema</taxon>
    </lineage>
</organism>
<dbReference type="SUPFAM" id="SSF56112">
    <property type="entry name" value="Protein kinase-like (PK-like)"/>
    <property type="match status" value="1"/>
</dbReference>
<feature type="region of interest" description="Disordered" evidence="1">
    <location>
        <begin position="1"/>
        <end position="28"/>
    </location>
</feature>
<evidence type="ECO:0000256" key="1">
    <source>
        <dbReference type="SAM" id="MobiDB-lite"/>
    </source>
</evidence>
<name>U4LKL1_PYROM</name>
<reference evidence="2 3" key="1">
    <citation type="journal article" date="2013" name="PLoS Genet.">
        <title>The genome and development-dependent transcriptomes of Pyronema confluens: a window into fungal evolution.</title>
        <authorList>
            <person name="Traeger S."/>
            <person name="Altegoer F."/>
            <person name="Freitag M."/>
            <person name="Gabaldon T."/>
            <person name="Kempken F."/>
            <person name="Kumar A."/>
            <person name="Marcet-Houben M."/>
            <person name="Poggeler S."/>
            <person name="Stajich J.E."/>
            <person name="Nowrousian M."/>
        </authorList>
    </citation>
    <scope>NUCLEOTIDE SEQUENCE [LARGE SCALE GENOMIC DNA]</scope>
    <source>
        <strain evidence="3">CBS 100304</strain>
        <tissue evidence="2">Vegetative mycelium</tissue>
    </source>
</reference>
<feature type="compositionally biased region" description="Polar residues" evidence="1">
    <location>
        <begin position="11"/>
        <end position="25"/>
    </location>
</feature>
<dbReference type="AlphaFoldDB" id="U4LKL1"/>
<dbReference type="Gene3D" id="3.30.200.20">
    <property type="entry name" value="Phosphorylase Kinase, domain 1"/>
    <property type="match status" value="1"/>
</dbReference>
<dbReference type="InterPro" id="IPR011009">
    <property type="entry name" value="Kinase-like_dom_sf"/>
</dbReference>
<evidence type="ECO:0008006" key="4">
    <source>
        <dbReference type="Google" id="ProtNLM"/>
    </source>
</evidence>
<proteinExistence type="predicted"/>
<evidence type="ECO:0000313" key="2">
    <source>
        <dbReference type="EMBL" id="CCX13206.1"/>
    </source>
</evidence>
<accession>U4LKL1</accession>
<dbReference type="Proteomes" id="UP000018144">
    <property type="component" value="Unassembled WGS sequence"/>
</dbReference>